<evidence type="ECO:0000256" key="1">
    <source>
        <dbReference type="SAM" id="MobiDB-lite"/>
    </source>
</evidence>
<evidence type="ECO:0008006" key="5">
    <source>
        <dbReference type="Google" id="ProtNLM"/>
    </source>
</evidence>
<dbReference type="AlphaFoldDB" id="A0A0L6V982"/>
<protein>
    <recommendedName>
        <fullName evidence="5">DUF4536 domain-containing protein</fullName>
    </recommendedName>
</protein>
<keyword evidence="4" id="KW-1185">Reference proteome</keyword>
<gene>
    <name evidence="3" type="ORF">VP01_218g16</name>
</gene>
<evidence type="ECO:0000313" key="3">
    <source>
        <dbReference type="EMBL" id="KNZ57318.1"/>
    </source>
</evidence>
<dbReference type="Proteomes" id="UP000037035">
    <property type="component" value="Unassembled WGS sequence"/>
</dbReference>
<evidence type="ECO:0000256" key="2">
    <source>
        <dbReference type="SAM" id="Phobius"/>
    </source>
</evidence>
<feature type="transmembrane region" description="Helical" evidence="2">
    <location>
        <begin position="69"/>
        <end position="90"/>
    </location>
</feature>
<organism evidence="3 4">
    <name type="scientific">Puccinia sorghi</name>
    <dbReference type="NCBI Taxonomy" id="27349"/>
    <lineage>
        <taxon>Eukaryota</taxon>
        <taxon>Fungi</taxon>
        <taxon>Dikarya</taxon>
        <taxon>Basidiomycota</taxon>
        <taxon>Pucciniomycotina</taxon>
        <taxon>Pucciniomycetes</taxon>
        <taxon>Pucciniales</taxon>
        <taxon>Pucciniaceae</taxon>
        <taxon>Puccinia</taxon>
    </lineage>
</organism>
<comment type="caution">
    <text evidence="3">The sequence shown here is derived from an EMBL/GenBank/DDBJ whole genome shotgun (WGS) entry which is preliminary data.</text>
</comment>
<feature type="region of interest" description="Disordered" evidence="1">
    <location>
        <begin position="1"/>
        <end position="24"/>
    </location>
</feature>
<dbReference type="VEuPathDB" id="FungiDB:VP01_218g16"/>
<keyword evidence="2" id="KW-1133">Transmembrane helix</keyword>
<sequence>MEDKTLESSRGRSSTQRDPSPPVADDCLGCKLIGASAGVLAGSYILAQEISQRRRALFLAKPRIPARTLSARFVQLVGCTFIGLGFARALS</sequence>
<dbReference type="EMBL" id="LAVV01007047">
    <property type="protein sequence ID" value="KNZ57318.1"/>
    <property type="molecule type" value="Genomic_DNA"/>
</dbReference>
<evidence type="ECO:0000313" key="4">
    <source>
        <dbReference type="Proteomes" id="UP000037035"/>
    </source>
</evidence>
<feature type="compositionally biased region" description="Basic and acidic residues" evidence="1">
    <location>
        <begin position="1"/>
        <end position="10"/>
    </location>
</feature>
<accession>A0A0L6V982</accession>
<dbReference type="OrthoDB" id="2506781at2759"/>
<reference evidence="3 4" key="1">
    <citation type="submission" date="2015-08" db="EMBL/GenBank/DDBJ databases">
        <title>Next Generation Sequencing and Analysis of the Genome of Puccinia sorghi L Schw, the Causal Agent of Maize Common Rust.</title>
        <authorList>
            <person name="Rochi L."/>
            <person name="Burguener G."/>
            <person name="Darino M."/>
            <person name="Turjanski A."/>
            <person name="Kreff E."/>
            <person name="Dieguez M.J."/>
            <person name="Sacco F."/>
        </authorList>
    </citation>
    <scope>NUCLEOTIDE SEQUENCE [LARGE SCALE GENOMIC DNA]</scope>
    <source>
        <strain evidence="3 4">RO10H11247</strain>
    </source>
</reference>
<keyword evidence="2" id="KW-0472">Membrane</keyword>
<name>A0A0L6V982_9BASI</name>
<keyword evidence="2" id="KW-0812">Transmembrane</keyword>
<proteinExistence type="predicted"/>